<dbReference type="PANTHER" id="PTHR40072:SF1">
    <property type="entry name" value="MOLYBDOPTERIN-GUANINE DINUCLEOTIDE BIOSYNTHESIS ADAPTER PROTEIN"/>
    <property type="match status" value="1"/>
</dbReference>
<dbReference type="NCBIfam" id="TIGR00176">
    <property type="entry name" value="mobB"/>
    <property type="match status" value="1"/>
</dbReference>
<name>E1QGC9_DESB2</name>
<dbReference type="OrthoDB" id="9786803at2"/>
<accession>E1QGC9</accession>
<dbReference type="Proteomes" id="UP000009047">
    <property type="component" value="Chromosome"/>
</dbReference>
<evidence type="ECO:0000313" key="2">
    <source>
        <dbReference type="EMBL" id="ADK83641.1"/>
    </source>
</evidence>
<protein>
    <submittedName>
        <fullName evidence="2">Molybdopterin-guanine dinucleotide biosynthesis protein B</fullName>
    </submittedName>
</protein>
<dbReference type="eggNOG" id="COG1763">
    <property type="taxonomic scope" value="Bacteria"/>
</dbReference>
<dbReference type="Pfam" id="PF03205">
    <property type="entry name" value="MobB"/>
    <property type="match status" value="1"/>
</dbReference>
<organism evidence="2 3">
    <name type="scientific">Desulfarculus baarsii (strain ATCC 33931 / DSM 2075 / LMG 7858 / VKM B-1802 / 2st14)</name>
    <dbReference type="NCBI Taxonomy" id="644282"/>
    <lineage>
        <taxon>Bacteria</taxon>
        <taxon>Pseudomonadati</taxon>
        <taxon>Thermodesulfobacteriota</taxon>
        <taxon>Desulfarculia</taxon>
        <taxon>Desulfarculales</taxon>
        <taxon>Desulfarculaceae</taxon>
        <taxon>Desulfarculus</taxon>
    </lineage>
</organism>
<dbReference type="HOGENOM" id="CLU_068199_0_2_7"/>
<dbReference type="EMBL" id="CP002085">
    <property type="protein sequence ID" value="ADK83641.1"/>
    <property type="molecule type" value="Genomic_DNA"/>
</dbReference>
<dbReference type="GO" id="GO:0006777">
    <property type="term" value="P:Mo-molybdopterin cofactor biosynthetic process"/>
    <property type="evidence" value="ECO:0007669"/>
    <property type="project" value="InterPro"/>
</dbReference>
<dbReference type="RefSeq" id="WP_013257097.1">
    <property type="nucleotide sequence ID" value="NC_014365.1"/>
</dbReference>
<gene>
    <name evidence="2" type="ordered locus">Deba_0264</name>
</gene>
<dbReference type="KEGG" id="dbr:Deba_0264"/>
<dbReference type="Gene3D" id="3.40.50.300">
    <property type="entry name" value="P-loop containing nucleotide triphosphate hydrolases"/>
    <property type="match status" value="1"/>
</dbReference>
<reference evidence="2 3" key="1">
    <citation type="journal article" date="2010" name="Stand. Genomic Sci.">
        <title>Complete genome sequence of Desulfarculus baarsii type strain (2st14).</title>
        <authorList>
            <person name="Sun H."/>
            <person name="Spring S."/>
            <person name="Lapidus A."/>
            <person name="Davenport K."/>
            <person name="Del Rio T.G."/>
            <person name="Tice H."/>
            <person name="Nolan M."/>
            <person name="Copeland A."/>
            <person name="Cheng J.F."/>
            <person name="Lucas S."/>
            <person name="Tapia R."/>
            <person name="Goodwin L."/>
            <person name="Pitluck S."/>
            <person name="Ivanova N."/>
            <person name="Pagani I."/>
            <person name="Mavromatis K."/>
            <person name="Ovchinnikova G."/>
            <person name="Pati A."/>
            <person name="Chen A."/>
            <person name="Palaniappan K."/>
            <person name="Hauser L."/>
            <person name="Chang Y.J."/>
            <person name="Jeffries C.D."/>
            <person name="Detter J.C."/>
            <person name="Han C."/>
            <person name="Rohde M."/>
            <person name="Brambilla E."/>
            <person name="Goker M."/>
            <person name="Woyke T."/>
            <person name="Bristow J."/>
            <person name="Eisen J.A."/>
            <person name="Markowitz V."/>
            <person name="Hugenholtz P."/>
            <person name="Kyrpides N.C."/>
            <person name="Klenk H.P."/>
            <person name="Land M."/>
        </authorList>
    </citation>
    <scope>NUCLEOTIDE SEQUENCE [LARGE SCALE GENOMIC DNA]</scope>
    <source>
        <strain evidence="3">ATCC 33931 / DSM 2075 / LMG 7858 / VKM B-1802 / 2st14</strain>
    </source>
</reference>
<proteinExistence type="predicted"/>
<dbReference type="PANTHER" id="PTHR40072">
    <property type="entry name" value="MOLYBDOPTERIN-GUANINE DINUCLEOTIDE BIOSYNTHESIS ADAPTER PROTEIN-RELATED"/>
    <property type="match status" value="1"/>
</dbReference>
<evidence type="ECO:0000313" key="3">
    <source>
        <dbReference type="Proteomes" id="UP000009047"/>
    </source>
</evidence>
<feature type="domain" description="Molybdopterin-guanine dinucleotide biosynthesis protein B (MobB)" evidence="1">
    <location>
        <begin position="5"/>
        <end position="135"/>
    </location>
</feature>
<dbReference type="InterPro" id="IPR052539">
    <property type="entry name" value="MGD_biosynthesis_adapter"/>
</dbReference>
<dbReference type="InterPro" id="IPR027417">
    <property type="entry name" value="P-loop_NTPase"/>
</dbReference>
<dbReference type="AlphaFoldDB" id="E1QGC9"/>
<dbReference type="SUPFAM" id="SSF52540">
    <property type="entry name" value="P-loop containing nucleoside triphosphate hydrolases"/>
    <property type="match status" value="1"/>
</dbReference>
<sequence>MVPLIAFCGASGSGKTTLLEKVLAELSARGLAVGALKHHGHGGAVVEPAVLAGKDSARLAASGARRVMLCHPGGLSISADASHAALDLPALASRFFYDLDLALAEGFKTAAVDKIEVVAPGAQPLLPSGGQLLALARRGGAGREGDLPVLDADDAVAVADFCLAAIRRRQRPGPSTVRARVGGAELGLNAFSQRVIAGALRGLLAGFKGGDAPGPIEVIID</sequence>
<keyword evidence="3" id="KW-1185">Reference proteome</keyword>
<evidence type="ECO:0000259" key="1">
    <source>
        <dbReference type="Pfam" id="PF03205"/>
    </source>
</evidence>
<dbReference type="STRING" id="644282.Deba_0264"/>
<dbReference type="InterPro" id="IPR004435">
    <property type="entry name" value="MobB_dom"/>
</dbReference>
<dbReference type="GO" id="GO:0005525">
    <property type="term" value="F:GTP binding"/>
    <property type="evidence" value="ECO:0007669"/>
    <property type="project" value="InterPro"/>
</dbReference>